<reference evidence="4" key="1">
    <citation type="submission" date="2021-01" db="EMBL/GenBank/DDBJ databases">
        <authorList>
            <person name="Corre E."/>
            <person name="Pelletier E."/>
            <person name="Niang G."/>
            <person name="Scheremetjew M."/>
            <person name="Finn R."/>
            <person name="Kale V."/>
            <person name="Holt S."/>
            <person name="Cochrane G."/>
            <person name="Meng A."/>
            <person name="Brown T."/>
            <person name="Cohen L."/>
        </authorList>
    </citation>
    <scope>NUCLEOTIDE SEQUENCE</scope>
    <source>
        <strain evidence="4">CCMP3328</strain>
    </source>
</reference>
<feature type="compositionally biased region" description="Low complexity" evidence="2">
    <location>
        <begin position="191"/>
        <end position="213"/>
    </location>
</feature>
<comment type="similarity">
    <text evidence="1">Belongs to the sulfatase family.</text>
</comment>
<dbReference type="InterPro" id="IPR017850">
    <property type="entry name" value="Alkaline_phosphatase_core_sf"/>
</dbReference>
<dbReference type="Gene3D" id="3.40.720.10">
    <property type="entry name" value="Alkaline Phosphatase, subunit A"/>
    <property type="match status" value="2"/>
</dbReference>
<dbReference type="PANTHER" id="PTHR43108">
    <property type="entry name" value="N-ACETYLGLUCOSAMINE-6-SULFATASE FAMILY MEMBER"/>
    <property type="match status" value="1"/>
</dbReference>
<evidence type="ECO:0000313" key="4">
    <source>
        <dbReference type="EMBL" id="CAD8329406.1"/>
    </source>
</evidence>
<dbReference type="PANTHER" id="PTHR43108:SF6">
    <property type="entry name" value="N-SULPHOGLUCOSAMINE SULPHOHYDROLASE"/>
    <property type="match status" value="1"/>
</dbReference>
<evidence type="ECO:0000256" key="1">
    <source>
        <dbReference type="ARBA" id="ARBA00008779"/>
    </source>
</evidence>
<proteinExistence type="inferred from homology"/>
<accession>A0A7R9WNP9</accession>
<dbReference type="AlphaFoldDB" id="A0A7R9WNP9"/>
<evidence type="ECO:0000256" key="2">
    <source>
        <dbReference type="SAM" id="MobiDB-lite"/>
    </source>
</evidence>
<dbReference type="InterPro" id="IPR000917">
    <property type="entry name" value="Sulfatase_N"/>
</dbReference>
<dbReference type="SUPFAM" id="SSF53649">
    <property type="entry name" value="Alkaline phosphatase-like"/>
    <property type="match status" value="1"/>
</dbReference>
<feature type="domain" description="Sulfatase N-terminal" evidence="3">
    <location>
        <begin position="36"/>
        <end position="153"/>
    </location>
</feature>
<protein>
    <recommendedName>
        <fullName evidence="3">Sulfatase N-terminal domain-containing protein</fullName>
    </recommendedName>
</protein>
<dbReference type="Pfam" id="PF00884">
    <property type="entry name" value="Sulfatase"/>
    <property type="match status" value="1"/>
</dbReference>
<gene>
    <name evidence="4" type="ORF">CAUS1442_LOCUS1504</name>
</gene>
<organism evidence="4">
    <name type="scientific">Craspedostauros australis</name>
    <dbReference type="NCBI Taxonomy" id="1486917"/>
    <lineage>
        <taxon>Eukaryota</taxon>
        <taxon>Sar</taxon>
        <taxon>Stramenopiles</taxon>
        <taxon>Ochrophyta</taxon>
        <taxon>Bacillariophyta</taxon>
        <taxon>Bacillariophyceae</taxon>
        <taxon>Bacillariophycidae</taxon>
        <taxon>Naviculales</taxon>
        <taxon>Naviculaceae</taxon>
        <taxon>Craspedostauros</taxon>
    </lineage>
</organism>
<feature type="region of interest" description="Disordered" evidence="2">
    <location>
        <begin position="178"/>
        <end position="225"/>
    </location>
</feature>
<dbReference type="EMBL" id="HBEF01002431">
    <property type="protein sequence ID" value="CAD8329406.1"/>
    <property type="molecule type" value="Transcribed_RNA"/>
</dbReference>
<name>A0A7R9WNP9_9STRA</name>
<sequence length="323" mass="37976">MYYTNDTIPYPITGTLQSRKKLPPFITELNEGRQRWKRRFNQSRMMRNGENQYQYMMKNIYRMATEVSTTSGRLIKKIEEQGDLDNTLIIFTTDNGYFHGEHQLADKWYPHEESVRVPLIIRDPRMDPKYKGTTNDDFTLNVDLAPTLLGAAGLQAVPGMMGRDMSVLYRDDATVPSGVAQQHDDTTTGEQQSAQSHPQQQQQQQQQARQDPPLQRRHPLNVNPNAHLSAKQYPWREEFFYEHPVLGHKAYIPSSEALVRKDWKYMYWPDYDREQLFDLRMDPIEDNDRIQDPDPYVRGILSEMRHRFQELRGWVHSNATVTL</sequence>
<evidence type="ECO:0000259" key="3">
    <source>
        <dbReference type="Pfam" id="PF00884"/>
    </source>
</evidence>